<dbReference type="AlphaFoldDB" id="A0A6A6WXE0"/>
<feature type="compositionally biased region" description="Basic and acidic residues" evidence="1">
    <location>
        <begin position="51"/>
        <end position="61"/>
    </location>
</feature>
<proteinExistence type="predicted"/>
<protein>
    <submittedName>
        <fullName evidence="2">Uncharacterized protein</fullName>
    </submittedName>
</protein>
<accession>A0A6A6WXE0</accession>
<feature type="compositionally biased region" description="Polar residues" evidence="1">
    <location>
        <begin position="934"/>
        <end position="946"/>
    </location>
</feature>
<organism evidence="2 3">
    <name type="scientific">Melanomma pulvis-pyrius CBS 109.77</name>
    <dbReference type="NCBI Taxonomy" id="1314802"/>
    <lineage>
        <taxon>Eukaryota</taxon>
        <taxon>Fungi</taxon>
        <taxon>Dikarya</taxon>
        <taxon>Ascomycota</taxon>
        <taxon>Pezizomycotina</taxon>
        <taxon>Dothideomycetes</taxon>
        <taxon>Pleosporomycetidae</taxon>
        <taxon>Pleosporales</taxon>
        <taxon>Melanommataceae</taxon>
        <taxon>Melanomma</taxon>
    </lineage>
</organism>
<feature type="compositionally biased region" description="Polar residues" evidence="1">
    <location>
        <begin position="31"/>
        <end position="50"/>
    </location>
</feature>
<feature type="compositionally biased region" description="Basic and acidic residues" evidence="1">
    <location>
        <begin position="132"/>
        <end position="151"/>
    </location>
</feature>
<feature type="region of interest" description="Disordered" evidence="1">
    <location>
        <begin position="31"/>
        <end position="61"/>
    </location>
</feature>
<feature type="region of interest" description="Disordered" evidence="1">
    <location>
        <begin position="291"/>
        <end position="368"/>
    </location>
</feature>
<feature type="region of interest" description="Disordered" evidence="1">
    <location>
        <begin position="832"/>
        <end position="855"/>
    </location>
</feature>
<sequence>MWWRRDPTLWPRSLLPRRILRDNDTVLRNSESALNRSRPFSRSQPTAAQQQHKDPRDEERWQHPSLEYRKWKKELERRLLEDPYKVLFGRSEERLRGLGFGRGWMEMGLGWIDREGGIKEREKKAGSSNLNEIREKSKYDTHTEPSPKEANNRTYPRKVNMSNDDTPTKPEPSFGPFKLGRSESSAGVASPSDPRRPREREESISAGGDFYRVKPVIMTGQTYSFGVSAEEFADICKQVDPKDWDEFEKIKQAAREEKDEAARKEATTRKEASASKEAVARERDFISEFLNESSSAQKTKGKASISTKEGGNSKEWMQTVLDRRAVPGSFTPRTRVTMSSNINQELAPDKATAHDIDSPSSQPGTRLDREVIPASSDAGLENKHDAETGNLMDTQTAVPGERFWPAMSDQKQLTEDIVSHNTTLKAVAQEESRTQPDETAPDKTSNKSSTNPILTRSTSDILGQLPKDDIDFLSAADIRASMGAKKNAGEEMGKPRDQLEKDFKKMHSKELGLDPIIESKIVNDKHIRRMERELKAKMEAKSGPQDTTGSESLLETSLDRLTKMIHDGGDVLTRYLWSDPVSASGAPTQTKRPKAPMLGGIVQSLRQNRSTMKQISQDLENDIPGTKGLLKGLNDFESRAIGSVVSLSRYRHSGPKTEEQKKYEDVTKSLRLVNYHSMMRKQIEEAYKAIDSMTNIKLSADIQERLRVAEEVLKENTQSTRMMWRSLMTPSARLAGLDGREPLQGVLVYHLRAMYDLQNSLLKIVERVMLRFGVSVRGEDEVACSPRHQDRIAEAPAISEETTPSSFARKILAAGEKLDEEILAQKSAMRGLSDDGYNRASEPAAPKQSLDEPKPLAHSLFRPFGLQLGSLGKDAEVAAEKKENNVVEIAKRREERLKDQGLVKEVRKAYEDVYGPITVDHRQGEVEKKEEGLSTASSPSVEQSTAPAVDADEIPSAKSNSTTKPTVIKGNSLDQSAIGAQKETRPQNAETTKLASTERGPAPSPYISLASHVPETTRESPPTTYKILAYNPSTDELSITTTTASPQADKQTVPLLEAIAVLDHPGKFLPHIPAGFDVLNTKSDMLVLCESSEGPQIQTEVLTFKTSSETSQSQGGMSPVDDTVRLSPTGYVGDGATVGQLNEQATTKNDLDGEWVPLEGKHRLDPRSWKDIEKHNEQAYQREVKKFNRLRRRGTGAGVLKTAIVAGAGCYALGVAGELLG</sequence>
<feature type="compositionally biased region" description="Polar residues" evidence="1">
    <location>
        <begin position="986"/>
        <end position="995"/>
    </location>
</feature>
<feature type="compositionally biased region" description="Polar residues" evidence="1">
    <location>
        <begin position="331"/>
        <end position="344"/>
    </location>
</feature>
<feature type="region of interest" description="Disordered" evidence="1">
    <location>
        <begin position="921"/>
        <end position="1021"/>
    </location>
</feature>
<dbReference type="EMBL" id="MU002177">
    <property type="protein sequence ID" value="KAF2788910.1"/>
    <property type="molecule type" value="Genomic_DNA"/>
</dbReference>
<dbReference type="OrthoDB" id="3946750at2759"/>
<feature type="compositionally biased region" description="Polar residues" evidence="1">
    <location>
        <begin position="291"/>
        <end position="310"/>
    </location>
</feature>
<evidence type="ECO:0000313" key="2">
    <source>
        <dbReference type="EMBL" id="KAF2788910.1"/>
    </source>
</evidence>
<feature type="region of interest" description="Disordered" evidence="1">
    <location>
        <begin position="258"/>
        <end position="278"/>
    </location>
</feature>
<evidence type="ECO:0000313" key="3">
    <source>
        <dbReference type="Proteomes" id="UP000799757"/>
    </source>
</evidence>
<feature type="compositionally biased region" description="Basic and acidic residues" evidence="1">
    <location>
        <begin position="347"/>
        <end position="357"/>
    </location>
</feature>
<feature type="region of interest" description="Disordered" evidence="1">
    <location>
        <begin position="426"/>
        <end position="461"/>
    </location>
</feature>
<keyword evidence="3" id="KW-1185">Reference proteome</keyword>
<evidence type="ECO:0000256" key="1">
    <source>
        <dbReference type="SAM" id="MobiDB-lite"/>
    </source>
</evidence>
<feature type="compositionally biased region" description="Polar residues" evidence="1">
    <location>
        <begin position="446"/>
        <end position="461"/>
    </location>
</feature>
<feature type="region of interest" description="Disordered" evidence="1">
    <location>
        <begin position="121"/>
        <end position="206"/>
    </location>
</feature>
<dbReference type="Proteomes" id="UP000799757">
    <property type="component" value="Unassembled WGS sequence"/>
</dbReference>
<reference evidence="2" key="1">
    <citation type="journal article" date="2020" name="Stud. Mycol.">
        <title>101 Dothideomycetes genomes: a test case for predicting lifestyles and emergence of pathogens.</title>
        <authorList>
            <person name="Haridas S."/>
            <person name="Albert R."/>
            <person name="Binder M."/>
            <person name="Bloem J."/>
            <person name="Labutti K."/>
            <person name="Salamov A."/>
            <person name="Andreopoulos B."/>
            <person name="Baker S."/>
            <person name="Barry K."/>
            <person name="Bills G."/>
            <person name="Bluhm B."/>
            <person name="Cannon C."/>
            <person name="Castanera R."/>
            <person name="Culley D."/>
            <person name="Daum C."/>
            <person name="Ezra D."/>
            <person name="Gonzalez J."/>
            <person name="Henrissat B."/>
            <person name="Kuo A."/>
            <person name="Liang C."/>
            <person name="Lipzen A."/>
            <person name="Lutzoni F."/>
            <person name="Magnuson J."/>
            <person name="Mondo S."/>
            <person name="Nolan M."/>
            <person name="Ohm R."/>
            <person name="Pangilinan J."/>
            <person name="Park H.-J."/>
            <person name="Ramirez L."/>
            <person name="Alfaro M."/>
            <person name="Sun H."/>
            <person name="Tritt A."/>
            <person name="Yoshinaga Y."/>
            <person name="Zwiers L.-H."/>
            <person name="Turgeon B."/>
            <person name="Goodwin S."/>
            <person name="Spatafora J."/>
            <person name="Crous P."/>
            <person name="Grigoriev I."/>
        </authorList>
    </citation>
    <scope>NUCLEOTIDE SEQUENCE</scope>
    <source>
        <strain evidence="2">CBS 109.77</strain>
    </source>
</reference>
<feature type="compositionally biased region" description="Basic and acidic residues" evidence="1">
    <location>
        <begin position="921"/>
        <end position="932"/>
    </location>
</feature>
<feature type="compositionally biased region" description="Basic and acidic residues" evidence="1">
    <location>
        <begin position="193"/>
        <end position="203"/>
    </location>
</feature>
<feature type="compositionally biased region" description="Basic and acidic residues" evidence="1">
    <location>
        <begin position="428"/>
        <end position="445"/>
    </location>
</feature>
<gene>
    <name evidence="2" type="ORF">K505DRAFT_101128</name>
</gene>
<name>A0A6A6WXE0_9PLEO</name>